<comment type="caution">
    <text evidence="1">The sequence shown here is derived from an EMBL/GenBank/DDBJ whole genome shotgun (WGS) entry which is preliminary data.</text>
</comment>
<proteinExistence type="predicted"/>
<accession>A0A8J3V8P9</accession>
<sequence>MTMTLGRAKAAYWQWDLYGPNELTRFLRAETDLNSSRSYAWFIAALRRAEQERRASLWK</sequence>
<keyword evidence="2" id="KW-1185">Reference proteome</keyword>
<dbReference type="Proteomes" id="UP000605992">
    <property type="component" value="Unassembled WGS sequence"/>
</dbReference>
<reference evidence="1" key="1">
    <citation type="submission" date="2021-01" db="EMBL/GenBank/DDBJ databases">
        <title>Whole genome shotgun sequence of Planotetraspora thailandica NBRC 104271.</title>
        <authorList>
            <person name="Komaki H."/>
            <person name="Tamura T."/>
        </authorList>
    </citation>
    <scope>NUCLEOTIDE SEQUENCE</scope>
    <source>
        <strain evidence="1">NBRC 104271</strain>
    </source>
</reference>
<protein>
    <submittedName>
        <fullName evidence="1">Uncharacterized protein</fullName>
    </submittedName>
</protein>
<name>A0A8J3V8P9_9ACTN</name>
<gene>
    <name evidence="1" type="ORF">Pth03_44730</name>
</gene>
<dbReference type="EMBL" id="BOOR01000032">
    <property type="protein sequence ID" value="GII56084.1"/>
    <property type="molecule type" value="Genomic_DNA"/>
</dbReference>
<dbReference type="AlphaFoldDB" id="A0A8J3V8P9"/>
<evidence type="ECO:0000313" key="2">
    <source>
        <dbReference type="Proteomes" id="UP000605992"/>
    </source>
</evidence>
<evidence type="ECO:0000313" key="1">
    <source>
        <dbReference type="EMBL" id="GII56084.1"/>
    </source>
</evidence>
<organism evidence="1 2">
    <name type="scientific">Planotetraspora thailandica</name>
    <dbReference type="NCBI Taxonomy" id="487172"/>
    <lineage>
        <taxon>Bacteria</taxon>
        <taxon>Bacillati</taxon>
        <taxon>Actinomycetota</taxon>
        <taxon>Actinomycetes</taxon>
        <taxon>Streptosporangiales</taxon>
        <taxon>Streptosporangiaceae</taxon>
        <taxon>Planotetraspora</taxon>
    </lineage>
</organism>